<accession>A0A0S1TPN5</accession>
<dbReference type="Pfam" id="PF03122">
    <property type="entry name" value="Herpes_MCP"/>
    <property type="match status" value="1"/>
</dbReference>
<dbReference type="InterPro" id="IPR023233">
    <property type="entry name" value="Herpes_MCP_upper_sf"/>
</dbReference>
<evidence type="ECO:0000256" key="2">
    <source>
        <dbReference type="ARBA" id="ARBA00022562"/>
    </source>
</evidence>
<reference evidence="6" key="1">
    <citation type="journal article" date="2009" name="Vet. Pathol.">
        <title>Clinico-pathologic features of fatal disease attributed to new variants of endotheliotropic herpesviruses in two Asian elephants (Elephas maximus).</title>
        <authorList>
            <person name="Garner M.M."/>
            <person name="Helmick K."/>
            <person name="Ochsenreiter J."/>
            <person name="Richman L.K."/>
            <person name="Latimer E."/>
            <person name="Wise A.G."/>
            <person name="Maes R.K."/>
            <person name="Kiupel M."/>
            <person name="Nordhausen R.W."/>
            <person name="Zong J.C."/>
            <person name="Hayward G.S."/>
        </authorList>
    </citation>
    <scope>NUCLEOTIDE SEQUENCE [LARGE SCALE GENOMIC DNA]</scope>
</reference>
<dbReference type="RefSeq" id="YP_009179324.1">
    <property type="nucleotide sequence ID" value="NC_028379.1"/>
</dbReference>
<evidence type="ECO:0000313" key="6">
    <source>
        <dbReference type="Proteomes" id="UP000161618"/>
    </source>
</evidence>
<keyword evidence="6" id="KW-1185">Reference proteome</keyword>
<evidence type="ECO:0000256" key="3">
    <source>
        <dbReference type="ARBA" id="ARBA00022680"/>
    </source>
</evidence>
<gene>
    <name evidence="5" type="primary">U57</name>
</gene>
<evidence type="ECO:0000256" key="1">
    <source>
        <dbReference type="ARBA" id="ARBA00022561"/>
    </source>
</evidence>
<dbReference type="GO" id="GO:0005198">
    <property type="term" value="F:structural molecule activity"/>
    <property type="evidence" value="ECO:0007669"/>
    <property type="project" value="InterPro"/>
</dbReference>
<organism evidence="5 6">
    <name type="scientific">Elephant endotheliotropic herpesvirus 4</name>
    <dbReference type="NCBI Taxonomy" id="548914"/>
    <lineage>
        <taxon>Viruses</taxon>
        <taxon>Duplodnaviria</taxon>
        <taxon>Heunggongvirae</taxon>
        <taxon>Peploviricota</taxon>
        <taxon>Herviviricetes</taxon>
        <taxon>Herpesvirales</taxon>
        <taxon>Orthoherpesviridae</taxon>
        <taxon>Betaherpesvirinae</taxon>
        <taxon>Proboscivirus</taxon>
    </lineage>
</organism>
<dbReference type="EMBL" id="KT832477">
    <property type="protein sequence ID" value="ALM26007.1"/>
    <property type="molecule type" value="Genomic_DNA"/>
</dbReference>
<dbReference type="InterPro" id="IPR000912">
    <property type="entry name" value="Herpes_MCP"/>
</dbReference>
<protein>
    <submittedName>
        <fullName evidence="5">Major capsid protein</fullName>
    </submittedName>
</protein>
<reference evidence="6" key="3">
    <citation type="journal article" date="2014" name="J. Virol.">
        <title>Comparative genome analysis of four elephant endotheliotropic herpesviruses, EEHV3, EEHV4, EEHV5, and EEHV6, from cases of hemorrhagic disease or viremia.</title>
        <authorList>
            <person name="Zong JC"/>
            <person name="Latimer EM"/>
            <person name="Long SY"/>
            <person name="Richman LK"/>
            <person name="Heaggans SY"/>
            <person name="Hayward GS."/>
        </authorList>
    </citation>
    <scope>NUCLEOTIDE SEQUENCE [LARGE SCALE GENOMIC DNA]</scope>
</reference>
<keyword evidence="1" id="KW-0167">Capsid protein</keyword>
<keyword evidence="4" id="KW-0946">Virion</keyword>
<dbReference type="Proteomes" id="UP000161618">
    <property type="component" value="Segment"/>
</dbReference>
<keyword evidence="3" id="KW-1147">T=16 icosahedral capsid protein</keyword>
<reference evidence="6" key="2">
    <citation type="journal article" date="2011" name="Vet. Microbiol.">
        <title>Detection and evaluation of novel herpesviruses in routine and pathological samples from Asian and African elephants: identification of two new probosciviruses (EEHV5 and EEHV6) and two new gammaherpesviruses (EGHV3B and EGHV5).</title>
        <authorList>
            <person name="Latimer E"/>
            <person name="Zong JC"/>
            <person name="Heaggans SY"/>
            <person name="Richman LK"/>
            <person name="Hayward GS."/>
        </authorList>
    </citation>
    <scope>NUCLEOTIDE SEQUENCE [LARGE SCALE GENOMIC DNA]</scope>
</reference>
<dbReference type="PRINTS" id="PR00235">
    <property type="entry name" value="HSVCAPSIDMCP"/>
</dbReference>
<proteinExistence type="predicted"/>
<dbReference type="GeneID" id="26196596"/>
<evidence type="ECO:0000313" key="5">
    <source>
        <dbReference type="EMBL" id="ALM26007.1"/>
    </source>
</evidence>
<name>A0A0S1TPN5_9BETA</name>
<dbReference type="KEGG" id="vg:26196596"/>
<sequence>MERGVIDTETRTTTELLNKYPLHVNIAAMIRNHTAGELFDNFRLFFGATPENYNLQFEAIFGVYCNRLEWIHFLGTALGATSHVVRFPDIEKLSLGKVLFHVTIPRVAVPSGVPNTKNATAVVVKYTERTPIGISFELSMAALEKLRISFQDATLLDKVINIQAINSTLQCVANSANALQRGLINVVVTKLLRKAPPLPILKYLEEPTGGWNTNNLVNRSNAVFSIKTYLAQCMFILNRSESRTAILNMLTELTTLVKSSIMMSSNLYRTSSGEDIGGVLVTTGNVLNILVNMFASLIRKESVLAPMAYGEFLLSKENAVTAIAHHAILADFDQYVRNVETLNPGMLKKSNFLHLDQSTTHLQFQVMHLGETLVALEHIDRVYKDTVTHNPLDNRVELTFFSVLGLHLPKQIGYSTMDTKVTLNATVQNNAPTALYFYDKDFTLQKLEFSDCLRTLCHPVFHDSQVPARTFTRDIKDGERLCDGHQYVVENDPPFPTDNNSRAFYGDPPPQRSTNQIKSEYADMEFYKPDNKCLYTELHPMYDFSDVTIEETIAQIVTPRILTGNLPPALAPGEFHETRALEIMELSRNVYPNGYENTVAVLTNTVNDPEYPEIFYLISVLVHGNKDAFMAARNTITACINASFNAKGILPFAHDFDMIRLIAHHMTDSGIMSEAHTHYKKLWYLLGLIRRVAEYGATHGTLLDDPMASYLNALFDKRLFPPIVHAFPSMKPETGVKVNNRPTNVRNADDRNYAVSNLDRIIDLAGNTLYRDETTEAEEITVASKIYYYCVLPAVANNHLCGASMLLHLLIPDGFFNDDFVQTEQLYVAEERFDGSPLLRRLFAQAGIVFAPGMDTNGLMTGLFRLIYRMPENARVLEVTGSLDPAQKSGMPGFHSIQHALYDGFILLSSPLLLEPYIRAIPFHRFYADPNIAQSCEHYMREFLTTNPQCNTVNGDFPLHPYFEREYFNWHRSPFTRYAATCLNNVKSMLALACMHTKFSPVSMYLQAKARIHPGFAMTAVRTDLFDVERILYGTKSSLAVIIGDPSVFKEKTDIHTTYHITQDITTLDMGMGFSAVTCPAYLRRVLSDMGANPQDMFKVFPVATFGNDVLDGWIRTHTGGTHASLFDPGTIDMLTFGQININEQPGILIGQKAVMEFIPTPVTSPLPYYKIPNNPRGRASCTLAVDPEKKPDLFKILYDHGLPDSQTFLSTANPWGSQWGSLGDIMYNQFHREHIGYNSKIYSPCKQFFTLDEITIANRTLHKIASEYNSRSKTCIDGDNETQYVCVDGTNELTEKPCTIFQEAYPILAASSEGLLESHLKTPGLQSAETHFQNYLIEEVIPVTHILKK</sequence>
<keyword evidence="2" id="KW-1048">Host nucleus</keyword>
<reference evidence="5 6" key="5">
    <citation type="journal article" date="2016" name="MSphere">
        <title>Comparison of the Gene Coding Contents and Other Unusual Features of the GC-Rich and AT-Rich Branch Probosciviruses.</title>
        <authorList>
            <person name="Ling P.D."/>
            <person name="Long S.Y."/>
            <person name="Zong J.C."/>
            <person name="Heaggans S.Y."/>
            <person name="Qin X."/>
            <person name="Hayward G.S."/>
        </authorList>
    </citation>
    <scope>NUCLEOTIDE SEQUENCE [LARGE SCALE GENOMIC DNA]</scope>
    <source>
        <strain evidence="5">North American NAP69</strain>
    </source>
</reference>
<dbReference type="GO" id="GO:0039622">
    <property type="term" value="C:T=16 icosahedral viral capsid"/>
    <property type="evidence" value="ECO:0007669"/>
    <property type="project" value="UniProtKB-KW"/>
</dbReference>
<evidence type="ECO:0000256" key="4">
    <source>
        <dbReference type="ARBA" id="ARBA00022844"/>
    </source>
</evidence>
<dbReference type="SUPFAM" id="SSF103417">
    <property type="entry name" value="Major capsid protein VP5"/>
    <property type="match status" value="1"/>
</dbReference>
<reference evidence="5 6" key="4">
    <citation type="journal article" date="2016" name="MSphere">
        <title>Complete Genome Sequence of Elephant Endotheliotropic Herpesvirus 4, the First Example of a GC-Rich Branch Proboscivirus.</title>
        <authorList>
            <person name="Ling P.D."/>
            <person name="Long S.Y."/>
            <person name="Fuery A."/>
            <person name="Peng R.S."/>
            <person name="Heaggans S.Y."/>
            <person name="Qin X."/>
            <person name="Worley K.C."/>
            <person name="Dugan S."/>
            <person name="Hayward G.S."/>
        </authorList>
    </citation>
    <scope>NUCLEOTIDE SEQUENCE [LARGE SCALE GENOMIC DNA]</scope>
    <source>
        <strain evidence="5">North American NAP69</strain>
    </source>
</reference>